<dbReference type="OrthoDB" id="9811157at2"/>
<dbReference type="AlphaFoldDB" id="A0A0R3NHD8"/>
<name>A0A0R3NHD8_9BRAD</name>
<feature type="domain" description="Toprim" evidence="1">
    <location>
        <begin position="236"/>
        <end position="324"/>
    </location>
</feature>
<proteinExistence type="predicted"/>
<accession>A0A0R3NHD8</accession>
<evidence type="ECO:0000259" key="1">
    <source>
        <dbReference type="Pfam" id="PF13362"/>
    </source>
</evidence>
<evidence type="ECO:0000259" key="2">
    <source>
        <dbReference type="Pfam" id="PF23639"/>
    </source>
</evidence>
<dbReference type="Pfam" id="PF13362">
    <property type="entry name" value="Toprim_3"/>
    <property type="match status" value="1"/>
</dbReference>
<dbReference type="Pfam" id="PF23639">
    <property type="entry name" value="DUF7146"/>
    <property type="match status" value="1"/>
</dbReference>
<feature type="domain" description="DUF7146" evidence="2">
    <location>
        <begin position="118"/>
        <end position="229"/>
    </location>
</feature>
<dbReference type="EMBL" id="LLYA01000046">
    <property type="protein sequence ID" value="KRR29142.1"/>
    <property type="molecule type" value="Genomic_DNA"/>
</dbReference>
<reference evidence="3 4" key="1">
    <citation type="submission" date="2014-03" db="EMBL/GenBank/DDBJ databases">
        <title>Bradyrhizobium valentinum sp. nov., isolated from effective nodules of Lupinus mariae-josephae, a lupine endemic of basic-lime soils in Eastern Spain.</title>
        <authorList>
            <person name="Duran D."/>
            <person name="Rey L."/>
            <person name="Navarro A."/>
            <person name="Busquets A."/>
            <person name="Imperial J."/>
            <person name="Ruiz-Argueso T."/>
        </authorList>
    </citation>
    <scope>NUCLEOTIDE SEQUENCE [LARGE SCALE GENOMIC DNA]</scope>
    <source>
        <strain evidence="3 4">Ro19</strain>
    </source>
</reference>
<comment type="caution">
    <text evidence="3">The sequence shown here is derived from an EMBL/GenBank/DDBJ whole genome shotgun (WGS) entry which is preliminary data.</text>
</comment>
<dbReference type="Proteomes" id="UP000052023">
    <property type="component" value="Unassembled WGS sequence"/>
</dbReference>
<keyword evidence="4" id="KW-1185">Reference proteome</keyword>
<evidence type="ECO:0000313" key="4">
    <source>
        <dbReference type="Proteomes" id="UP000052023"/>
    </source>
</evidence>
<sequence>MLFDASELAHRLAREAEAVCRHYLSNGRRVGRYWLVGDVRNTPGRSMFVRLQKSPKGPAGKWTDAATGERGDLLDIIRETCGFIEFRDVVDEATRFLKLPRPHPDLPTKPVRATVKAGSPEAARRLFAISRPIDGTLVEEYLRGRAIFELHYGASLRFQPRCYYRPDEDARTEIWPAMIARVTDLDGRITGAHRTWLNPEGFDPIRLGKAPIDTPRRAMGDLLGNAVRFGTANDVLVAGEGIETILSLRYALPTLPMAAALSANHLAAMRLPPTLRRLYIVRDADAAGDAATAALRLRSEAAGIVAIALSSRLGDFNDDLRTFGIHELRAAMRIQLAPQDVTRFLVMAERG</sequence>
<organism evidence="3 4">
    <name type="scientific">Bradyrhizobium retamae</name>
    <dbReference type="NCBI Taxonomy" id="1300035"/>
    <lineage>
        <taxon>Bacteria</taxon>
        <taxon>Pseudomonadati</taxon>
        <taxon>Pseudomonadota</taxon>
        <taxon>Alphaproteobacteria</taxon>
        <taxon>Hyphomicrobiales</taxon>
        <taxon>Nitrobacteraceae</taxon>
        <taxon>Bradyrhizobium</taxon>
    </lineage>
</organism>
<dbReference type="RefSeq" id="WP_057842477.1">
    <property type="nucleotide sequence ID" value="NZ_LLYA01000046.1"/>
</dbReference>
<evidence type="ECO:0000313" key="3">
    <source>
        <dbReference type="EMBL" id="KRR29142.1"/>
    </source>
</evidence>
<dbReference type="InterPro" id="IPR006171">
    <property type="entry name" value="TOPRIM_dom"/>
</dbReference>
<protein>
    <submittedName>
        <fullName evidence="3">DNA primase</fullName>
    </submittedName>
</protein>
<gene>
    <name evidence="3" type="ORF">CQ13_18580</name>
</gene>
<dbReference type="InterPro" id="IPR055570">
    <property type="entry name" value="DUF7146"/>
</dbReference>